<comment type="subcellular location">
    <subcellularLocation>
        <location evidence="1">Membrane</location>
        <topology evidence="1">Multi-pass membrane protein</topology>
    </subcellularLocation>
</comment>
<dbReference type="GO" id="GO:0015355">
    <property type="term" value="F:secondary active monocarboxylate transmembrane transporter activity"/>
    <property type="evidence" value="ECO:0007669"/>
    <property type="project" value="TreeGrafter"/>
</dbReference>
<feature type="transmembrane region" description="Helical" evidence="6">
    <location>
        <begin position="133"/>
        <end position="155"/>
    </location>
</feature>
<keyword evidence="2 6" id="KW-0812">Transmembrane</keyword>
<dbReference type="GO" id="GO:0005886">
    <property type="term" value="C:plasma membrane"/>
    <property type="evidence" value="ECO:0007669"/>
    <property type="project" value="TreeGrafter"/>
</dbReference>
<feature type="transmembrane region" description="Helical" evidence="6">
    <location>
        <begin position="78"/>
        <end position="100"/>
    </location>
</feature>
<evidence type="ECO:0000256" key="2">
    <source>
        <dbReference type="ARBA" id="ARBA00022692"/>
    </source>
</evidence>
<dbReference type="Proteomes" id="UP000054564">
    <property type="component" value="Unassembled WGS sequence"/>
</dbReference>
<feature type="transmembrane region" description="Helical" evidence="6">
    <location>
        <begin position="259"/>
        <end position="277"/>
    </location>
</feature>
<keyword evidence="3 6" id="KW-1133">Transmembrane helix</keyword>
<dbReference type="Pfam" id="PF07690">
    <property type="entry name" value="MFS_1"/>
    <property type="match status" value="1"/>
</dbReference>
<reference evidence="9" key="1">
    <citation type="submission" date="2014-03" db="EMBL/GenBank/DDBJ databases">
        <title>The Genome Sequence of Puccinia striiformis f. sp. tritici PST-78.</title>
        <authorList>
            <consortium name="The Broad Institute Genome Sequencing Platform"/>
            <person name="Cuomo C."/>
            <person name="Hulbert S."/>
            <person name="Chen X."/>
            <person name="Walker B."/>
            <person name="Young S.K."/>
            <person name="Zeng Q."/>
            <person name="Gargeya S."/>
            <person name="Fitzgerald M."/>
            <person name="Haas B."/>
            <person name="Abouelleil A."/>
            <person name="Alvarado L."/>
            <person name="Arachchi H.M."/>
            <person name="Berlin A.M."/>
            <person name="Chapman S.B."/>
            <person name="Goldberg J."/>
            <person name="Griggs A."/>
            <person name="Gujja S."/>
            <person name="Hansen M."/>
            <person name="Howarth C."/>
            <person name="Imamovic A."/>
            <person name="Larimer J."/>
            <person name="McCowan C."/>
            <person name="Montmayeur A."/>
            <person name="Murphy C."/>
            <person name="Neiman D."/>
            <person name="Pearson M."/>
            <person name="Priest M."/>
            <person name="Roberts A."/>
            <person name="Saif S."/>
            <person name="Shea T."/>
            <person name="Sisk P."/>
            <person name="Sykes S."/>
            <person name="Wortman J."/>
            <person name="Nusbaum C."/>
            <person name="Birren B."/>
        </authorList>
    </citation>
    <scope>NUCLEOTIDE SEQUENCE [LARGE SCALE GENOMIC DNA]</scope>
    <source>
        <strain evidence="9">race PST-78</strain>
    </source>
</reference>
<feature type="domain" description="Major facilitator superfamily (MFS) profile" evidence="7">
    <location>
        <begin position="42"/>
        <end position="448"/>
    </location>
</feature>
<dbReference type="PROSITE" id="PS50850">
    <property type="entry name" value="MFS"/>
    <property type="match status" value="1"/>
</dbReference>
<dbReference type="InterPro" id="IPR036259">
    <property type="entry name" value="MFS_trans_sf"/>
</dbReference>
<dbReference type="InterPro" id="IPR020846">
    <property type="entry name" value="MFS_dom"/>
</dbReference>
<proteinExistence type="predicted"/>
<feature type="transmembrane region" description="Helical" evidence="6">
    <location>
        <begin position="107"/>
        <end position="127"/>
    </location>
</feature>
<comment type="caution">
    <text evidence="8">The sequence shown here is derived from an EMBL/GenBank/DDBJ whole genome shotgun (WGS) entry which is preliminary data.</text>
</comment>
<dbReference type="PANTHER" id="PTHR23508">
    <property type="entry name" value="CARBOXYLIC ACID TRANSPORTER PROTEIN HOMOLOG"/>
    <property type="match status" value="1"/>
</dbReference>
<dbReference type="OrthoDB" id="5296287at2759"/>
<feature type="transmembrane region" description="Helical" evidence="6">
    <location>
        <begin position="418"/>
        <end position="442"/>
    </location>
</feature>
<sequence length="487" mass="53928">MSIIIKRLPRFPSKETKHQSDDSSGLLMAIIDRILTARHVFYVCVAFMAWLTDSYNFFNVTLSLKRISEEYGIGIEELSVAITYTLLFRSLGALVFGLLSDRYGRRWLLTLNMMCLGGTVLGTTFVHNYTHFLILRALFAFILGGTYGISVALALESLPAHARGFVSGFFQHGYFMGYFIAAGVEMTLVTPLNDWRASCYVGSGLSFFTAGLCAICPDSEIYIQLRQEPQLYPNPDKPSRTKTFLKSLRFAILNHWKRSIYCIILLTAFHSLSHISMDSYQKFLIVNKKMSPGNTGLLVMIGIGGSILGSIAGGWLSQLLGRRITIIMMCTYAGVFVPIWILPTTFIGLGMGVFVLQFTLQAAWGVLPIYVSELSPPGCIATFVGLAYNLGSLFASPVPLLELRAAELTKYTSNEVEIYQYDLTQAVLFGIVVGLIVIITMFGDEQHGSVLQSVGGRMSDSRSITSLSNSLHHHSQSDSLSHRESVR</sequence>
<dbReference type="SUPFAM" id="SSF103473">
    <property type="entry name" value="MFS general substrate transporter"/>
    <property type="match status" value="1"/>
</dbReference>
<accession>A0A0L0USE6</accession>
<feature type="transmembrane region" description="Helical" evidence="6">
    <location>
        <begin position="379"/>
        <end position="398"/>
    </location>
</feature>
<keyword evidence="9" id="KW-1185">Reference proteome</keyword>
<evidence type="ECO:0000256" key="5">
    <source>
        <dbReference type="SAM" id="MobiDB-lite"/>
    </source>
</evidence>
<protein>
    <recommendedName>
        <fullName evidence="7">Major facilitator superfamily (MFS) profile domain-containing protein</fullName>
    </recommendedName>
</protein>
<evidence type="ECO:0000259" key="7">
    <source>
        <dbReference type="PROSITE" id="PS50850"/>
    </source>
</evidence>
<dbReference type="CDD" id="cd17316">
    <property type="entry name" value="MFS_SV2_like"/>
    <property type="match status" value="1"/>
</dbReference>
<dbReference type="Gene3D" id="1.20.1250.20">
    <property type="entry name" value="MFS general substrate transporter like domains"/>
    <property type="match status" value="2"/>
</dbReference>
<organism evidence="8 9">
    <name type="scientific">Puccinia striiformis f. sp. tritici PST-78</name>
    <dbReference type="NCBI Taxonomy" id="1165861"/>
    <lineage>
        <taxon>Eukaryota</taxon>
        <taxon>Fungi</taxon>
        <taxon>Dikarya</taxon>
        <taxon>Basidiomycota</taxon>
        <taxon>Pucciniomycotina</taxon>
        <taxon>Pucciniomycetes</taxon>
        <taxon>Pucciniales</taxon>
        <taxon>Pucciniaceae</taxon>
        <taxon>Puccinia</taxon>
    </lineage>
</organism>
<evidence type="ECO:0000256" key="3">
    <source>
        <dbReference type="ARBA" id="ARBA00022989"/>
    </source>
</evidence>
<dbReference type="STRING" id="1165861.A0A0L0USE6"/>
<keyword evidence="4 6" id="KW-0472">Membrane</keyword>
<evidence type="ECO:0000256" key="4">
    <source>
        <dbReference type="ARBA" id="ARBA00023136"/>
    </source>
</evidence>
<dbReference type="InterPro" id="IPR011701">
    <property type="entry name" value="MFS"/>
</dbReference>
<dbReference type="AlphaFoldDB" id="A0A0L0USE6"/>
<evidence type="ECO:0000313" key="8">
    <source>
        <dbReference type="EMBL" id="KNE89987.1"/>
    </source>
</evidence>
<dbReference type="PANTHER" id="PTHR23508:SF10">
    <property type="entry name" value="CARBOXYLIC ACID TRANSPORTER PROTEIN HOMOLOG"/>
    <property type="match status" value="1"/>
</dbReference>
<feature type="transmembrane region" description="Helical" evidence="6">
    <location>
        <begin position="297"/>
        <end position="317"/>
    </location>
</feature>
<dbReference type="EMBL" id="AJIL01000284">
    <property type="protein sequence ID" value="KNE89987.1"/>
    <property type="molecule type" value="Genomic_DNA"/>
</dbReference>
<evidence type="ECO:0000313" key="9">
    <source>
        <dbReference type="Proteomes" id="UP000054564"/>
    </source>
</evidence>
<feature type="region of interest" description="Disordered" evidence="5">
    <location>
        <begin position="462"/>
        <end position="487"/>
    </location>
</feature>
<evidence type="ECO:0000256" key="1">
    <source>
        <dbReference type="ARBA" id="ARBA00004141"/>
    </source>
</evidence>
<gene>
    <name evidence="8" type="ORF">PSTG_16571</name>
</gene>
<name>A0A0L0USE6_9BASI</name>
<evidence type="ECO:0000256" key="6">
    <source>
        <dbReference type="SAM" id="Phobius"/>
    </source>
</evidence>
<dbReference type="GO" id="GO:0035879">
    <property type="term" value="P:plasma membrane lactate transport"/>
    <property type="evidence" value="ECO:0007669"/>
    <property type="project" value="TreeGrafter"/>
</dbReference>
<feature type="transmembrane region" description="Helical" evidence="6">
    <location>
        <begin position="40"/>
        <end position="58"/>
    </location>
</feature>